<proteinExistence type="predicted"/>
<dbReference type="InterPro" id="IPR053134">
    <property type="entry name" value="RNA-dir_DNA_polymerase"/>
</dbReference>
<dbReference type="SUPFAM" id="SSF56672">
    <property type="entry name" value="DNA/RNA polymerases"/>
    <property type="match status" value="1"/>
</dbReference>
<evidence type="ECO:0000313" key="3">
    <source>
        <dbReference type="Proteomes" id="UP000499080"/>
    </source>
</evidence>
<name>A0A4Y2MSL1_ARAVE</name>
<dbReference type="GO" id="GO:0004190">
    <property type="term" value="F:aspartic-type endopeptidase activity"/>
    <property type="evidence" value="ECO:0007669"/>
    <property type="project" value="InterPro"/>
</dbReference>
<comment type="caution">
    <text evidence="2">The sequence shown here is derived from an EMBL/GenBank/DDBJ whole genome shotgun (WGS) entry which is preliminary data.</text>
</comment>
<dbReference type="EMBL" id="BGPR01205750">
    <property type="protein sequence ID" value="GBN29663.1"/>
    <property type="molecule type" value="Genomic_DNA"/>
</dbReference>
<dbReference type="OrthoDB" id="6427353at2759"/>
<keyword evidence="3" id="KW-1185">Reference proteome</keyword>
<evidence type="ECO:0000259" key="1">
    <source>
        <dbReference type="Pfam" id="PF03539"/>
    </source>
</evidence>
<dbReference type="Pfam" id="PF03539">
    <property type="entry name" value="Spuma_A9PTase"/>
    <property type="match status" value="1"/>
</dbReference>
<dbReference type="AlphaFoldDB" id="A0A4Y2MSL1"/>
<dbReference type="GO" id="GO:0071897">
    <property type="term" value="P:DNA biosynthetic process"/>
    <property type="evidence" value="ECO:0007669"/>
    <property type="project" value="UniProtKB-ARBA"/>
</dbReference>
<dbReference type="PANTHER" id="PTHR24559">
    <property type="entry name" value="TRANSPOSON TY3-I GAG-POL POLYPROTEIN"/>
    <property type="match status" value="1"/>
</dbReference>
<sequence>MVGIVVRPQEFSEAQHLPSILENPEILNEEQRRAVRKLLKQFQNLFSACAADVGRCNMTQHRISTGNNPTIKQYPRRLLLARKEEADLLVNEMVENGIIEESSGPWAPPIVLDKKRYGSRRFCVDYRKLNEISKKNS</sequence>
<dbReference type="Gene3D" id="3.10.10.10">
    <property type="entry name" value="HIV Type 1 Reverse Transcriptase, subunit A, domain 1"/>
    <property type="match status" value="1"/>
</dbReference>
<accession>A0A4Y2MSL1</accession>
<dbReference type="PANTHER" id="PTHR24559:SF444">
    <property type="entry name" value="REVERSE TRANSCRIPTASE DOMAIN-CONTAINING PROTEIN"/>
    <property type="match status" value="1"/>
</dbReference>
<dbReference type="Proteomes" id="UP000499080">
    <property type="component" value="Unassembled WGS sequence"/>
</dbReference>
<dbReference type="GO" id="GO:0006508">
    <property type="term" value="P:proteolysis"/>
    <property type="evidence" value="ECO:0007669"/>
    <property type="project" value="InterPro"/>
</dbReference>
<feature type="domain" description="Peptidase A9" evidence="1">
    <location>
        <begin position="23"/>
        <end position="74"/>
    </location>
</feature>
<dbReference type="InterPro" id="IPR001641">
    <property type="entry name" value="Spumavirus_A9"/>
</dbReference>
<protein>
    <recommendedName>
        <fullName evidence="1">Peptidase A9 domain-containing protein</fullName>
    </recommendedName>
</protein>
<reference evidence="2 3" key="1">
    <citation type="journal article" date="2019" name="Sci. Rep.">
        <title>Orb-weaving spider Araneus ventricosus genome elucidates the spidroin gene catalogue.</title>
        <authorList>
            <person name="Kono N."/>
            <person name="Nakamura H."/>
            <person name="Ohtoshi R."/>
            <person name="Moran D.A.P."/>
            <person name="Shinohara A."/>
            <person name="Yoshida Y."/>
            <person name="Fujiwara M."/>
            <person name="Mori M."/>
            <person name="Tomita M."/>
            <person name="Arakawa K."/>
        </authorList>
    </citation>
    <scope>NUCLEOTIDE SEQUENCE [LARGE SCALE GENOMIC DNA]</scope>
</reference>
<organism evidence="2 3">
    <name type="scientific">Araneus ventricosus</name>
    <name type="common">Orbweaver spider</name>
    <name type="synonym">Epeira ventricosa</name>
    <dbReference type="NCBI Taxonomy" id="182803"/>
    <lineage>
        <taxon>Eukaryota</taxon>
        <taxon>Metazoa</taxon>
        <taxon>Ecdysozoa</taxon>
        <taxon>Arthropoda</taxon>
        <taxon>Chelicerata</taxon>
        <taxon>Arachnida</taxon>
        <taxon>Araneae</taxon>
        <taxon>Araneomorphae</taxon>
        <taxon>Entelegynae</taxon>
        <taxon>Araneoidea</taxon>
        <taxon>Araneidae</taxon>
        <taxon>Araneus</taxon>
    </lineage>
</organism>
<evidence type="ECO:0000313" key="2">
    <source>
        <dbReference type="EMBL" id="GBN29663.1"/>
    </source>
</evidence>
<dbReference type="InterPro" id="IPR043502">
    <property type="entry name" value="DNA/RNA_pol_sf"/>
</dbReference>
<gene>
    <name evidence="2" type="ORF">AVEN_36347_1</name>
</gene>